<evidence type="ECO:0000256" key="13">
    <source>
        <dbReference type="ARBA" id="ARBA00022989"/>
    </source>
</evidence>
<evidence type="ECO:0000256" key="20">
    <source>
        <dbReference type="ARBA" id="ARBA00047338"/>
    </source>
</evidence>
<dbReference type="Gene3D" id="3.50.50.60">
    <property type="entry name" value="FAD/NAD(P)-binding domain"/>
    <property type="match status" value="1"/>
</dbReference>
<evidence type="ECO:0000256" key="14">
    <source>
        <dbReference type="ARBA" id="ARBA00023002"/>
    </source>
</evidence>
<dbReference type="AlphaFoldDB" id="A0AAF3EZ29"/>
<keyword evidence="17 33" id="KW-0472">Membrane</keyword>
<comment type="subcellular location">
    <subcellularLocation>
        <location evidence="2">Endoplasmic reticulum membrane</location>
        <topology evidence="2">Single-pass membrane protein</topology>
    </subcellularLocation>
    <subcellularLocation>
        <location evidence="3">Microsome membrane</location>
    </subcellularLocation>
</comment>
<evidence type="ECO:0000256" key="7">
    <source>
        <dbReference type="ARBA" id="ARBA00022630"/>
    </source>
</evidence>
<evidence type="ECO:0000313" key="36">
    <source>
        <dbReference type="WBParaSite" id="MBELARI_LOCUS19464"/>
    </source>
</evidence>
<evidence type="ECO:0000256" key="10">
    <source>
        <dbReference type="ARBA" id="ARBA00022827"/>
    </source>
</evidence>
<keyword evidence="35" id="KW-1185">Reference proteome</keyword>
<keyword evidence="13" id="KW-1133">Transmembrane helix</keyword>
<keyword evidence="15 33" id="KW-0503">Monooxygenase</keyword>
<evidence type="ECO:0000256" key="24">
    <source>
        <dbReference type="ARBA" id="ARBA00047864"/>
    </source>
</evidence>
<evidence type="ECO:0000256" key="16">
    <source>
        <dbReference type="ARBA" id="ARBA00023098"/>
    </source>
</evidence>
<keyword evidence="7 33" id="KW-0285">Flavoprotein</keyword>
<comment type="cofactor">
    <cofactor evidence="1 33 34">
        <name>FAD</name>
        <dbReference type="ChEBI" id="CHEBI:57692"/>
    </cofactor>
</comment>
<keyword evidence="11" id="KW-0492">Microsome</keyword>
<evidence type="ECO:0000256" key="1">
    <source>
        <dbReference type="ARBA" id="ARBA00001974"/>
    </source>
</evidence>
<proteinExistence type="inferred from homology"/>
<dbReference type="PIRSF" id="PIRSF000332">
    <property type="entry name" value="FMO"/>
    <property type="match status" value="1"/>
</dbReference>
<comment type="catalytic activity">
    <reaction evidence="31">
        <text>N,N-dimethylaniline + NADPH + O2 + H(+) = N,N-dimethylaniline N-oxide + NADP(+) + H2O</text>
        <dbReference type="Rhea" id="RHEA:24468"/>
        <dbReference type="ChEBI" id="CHEBI:15377"/>
        <dbReference type="ChEBI" id="CHEBI:15378"/>
        <dbReference type="ChEBI" id="CHEBI:15379"/>
        <dbReference type="ChEBI" id="CHEBI:16269"/>
        <dbReference type="ChEBI" id="CHEBI:17735"/>
        <dbReference type="ChEBI" id="CHEBI:57783"/>
        <dbReference type="ChEBI" id="CHEBI:58349"/>
        <dbReference type="EC" id="1.14.13.8"/>
    </reaction>
    <physiologicalReaction direction="left-to-right" evidence="31">
        <dbReference type="Rhea" id="RHEA:24469"/>
    </physiologicalReaction>
</comment>
<comment type="catalytic activity">
    <reaction evidence="21">
        <text>hexan-3-one + NADPH + O2 + H(+) = propyl propanoate + NADP(+) + H2O</text>
        <dbReference type="Rhea" id="RHEA:54848"/>
        <dbReference type="ChEBI" id="CHEBI:15377"/>
        <dbReference type="ChEBI" id="CHEBI:15378"/>
        <dbReference type="ChEBI" id="CHEBI:15379"/>
        <dbReference type="ChEBI" id="CHEBI:57783"/>
        <dbReference type="ChEBI" id="CHEBI:58349"/>
        <dbReference type="ChEBI" id="CHEBI:89828"/>
        <dbReference type="ChEBI" id="CHEBI:89891"/>
    </reaction>
    <physiologicalReaction direction="left-to-right" evidence="21">
        <dbReference type="Rhea" id="RHEA:54849"/>
    </physiologicalReaction>
</comment>
<evidence type="ECO:0000256" key="6">
    <source>
        <dbReference type="ARBA" id="ARBA00022553"/>
    </source>
</evidence>
<dbReference type="Pfam" id="PF00743">
    <property type="entry name" value="FMO-like"/>
    <property type="match status" value="1"/>
</dbReference>
<accession>A0AAF3EZ29</accession>
<evidence type="ECO:0000256" key="11">
    <source>
        <dbReference type="ARBA" id="ARBA00022848"/>
    </source>
</evidence>
<comment type="catalytic activity">
    <reaction evidence="23">
        <text>sulcatone + NADPH + O2 + H(+) = 4-methylpent-3-en-1-yl acetate + NADP(+) + H2O</text>
        <dbReference type="Rhea" id="RHEA:54864"/>
        <dbReference type="ChEBI" id="CHEBI:15377"/>
        <dbReference type="ChEBI" id="CHEBI:15378"/>
        <dbReference type="ChEBI" id="CHEBI:15379"/>
        <dbReference type="ChEBI" id="CHEBI:16310"/>
        <dbReference type="ChEBI" id="CHEBI:57783"/>
        <dbReference type="ChEBI" id="CHEBI:58349"/>
        <dbReference type="ChEBI" id="CHEBI:138373"/>
    </reaction>
    <physiologicalReaction direction="left-to-right" evidence="23">
        <dbReference type="Rhea" id="RHEA:54865"/>
    </physiologicalReaction>
</comment>
<dbReference type="WBParaSite" id="MBELARI_LOCUS19464">
    <property type="protein sequence ID" value="MBELARI_LOCUS19464"/>
    <property type="gene ID" value="MBELARI_LOCUS19464"/>
</dbReference>
<comment type="catalytic activity">
    <reaction evidence="20">
        <text>hypotaurine + NADH + O2 + H(+) = taurine + NAD(+) + H2O</text>
        <dbReference type="Rhea" id="RHEA:74111"/>
        <dbReference type="ChEBI" id="CHEBI:15377"/>
        <dbReference type="ChEBI" id="CHEBI:15378"/>
        <dbReference type="ChEBI" id="CHEBI:15379"/>
        <dbReference type="ChEBI" id="CHEBI:57540"/>
        <dbReference type="ChEBI" id="CHEBI:57853"/>
        <dbReference type="ChEBI" id="CHEBI:57945"/>
        <dbReference type="ChEBI" id="CHEBI:507393"/>
        <dbReference type="EC" id="1.14.13.8"/>
    </reaction>
    <physiologicalReaction direction="left-to-right" evidence="20">
        <dbReference type="Rhea" id="RHEA:74112"/>
    </physiologicalReaction>
</comment>
<reference evidence="36" key="1">
    <citation type="submission" date="2024-02" db="UniProtKB">
        <authorList>
            <consortium name="WormBaseParasite"/>
        </authorList>
    </citation>
    <scope>IDENTIFICATION</scope>
</reference>
<dbReference type="PANTHER" id="PTHR23023">
    <property type="entry name" value="DIMETHYLANILINE MONOOXYGENASE"/>
    <property type="match status" value="1"/>
</dbReference>
<comment type="catalytic activity">
    <reaction evidence="32">
        <text>octan-3-one + NADPH + O2 + H(+) = pentyl propanoate + NADP(+) + H2O</text>
        <dbReference type="Rhea" id="RHEA:54840"/>
        <dbReference type="ChEBI" id="CHEBI:15377"/>
        <dbReference type="ChEBI" id="CHEBI:15378"/>
        <dbReference type="ChEBI" id="CHEBI:15379"/>
        <dbReference type="ChEBI" id="CHEBI:57783"/>
        <dbReference type="ChEBI" id="CHEBI:58349"/>
        <dbReference type="ChEBI" id="CHEBI:80946"/>
        <dbReference type="ChEBI" id="CHEBI:87373"/>
    </reaction>
    <physiologicalReaction direction="left-to-right" evidence="32">
        <dbReference type="Rhea" id="RHEA:54841"/>
    </physiologicalReaction>
</comment>
<dbReference type="InterPro" id="IPR050346">
    <property type="entry name" value="FMO-like"/>
</dbReference>
<evidence type="ECO:0000256" key="22">
    <source>
        <dbReference type="ARBA" id="ARBA00047574"/>
    </source>
</evidence>
<evidence type="ECO:0000256" key="4">
    <source>
        <dbReference type="ARBA" id="ARBA00009183"/>
    </source>
</evidence>
<sequence>MKICVIGAGASGLPAIKSAIEKGFKVTCFEKSNDIGGLWRYKADPCPGEGSVMRSTVINTSKEMTAYSDFPPPKEAANFMHNSELLRYFRAYAEHNDLLRYIKLEHSVSNVARAPDFDESGRWIVTYTDLTTEKTTTDIFDGVMVCTGHHTEEYWPKPFPGQEFFKGKIIHSHQYKDFKGFEDKRVIVVGIGNSGGDLCVELSKVAEKVYLATRSGTWVMNRIWDMGEPVNNGFRKSFPFWLQNWILSNKLTVRCDHGRYGLKPKHRPLEAHLTVNDELPNRIACGMVVVKPNIGSFTEDGVIFEDGTIIKADIIIFATGYSIGFPVVEEGKLIPVTENRVELYKFMYPPGLAKHNTLAVIGLIQPAGSIMPISEMQARVFTGALAGELALPGEKEMKSDIKKKLEKMKKVFVASRRHTIQVEYVSFMEELARMIGVRPKLWTRWVKDPALAFVLSFHGLAPYQYRLDGPNSWPGAREALLEMDERVFETTRTRRTKETMESRPFSKIKYSYRAVIA</sequence>
<keyword evidence="14 33" id="KW-0560">Oxidoreductase</keyword>
<comment type="catalytic activity">
    <reaction evidence="29">
        <text>(2E)-geranial + NADPH + O2 + H(+) = (1E)-2,6-dimethylhepta-1,5-dien-1-yl formate + NADP(+) + H2O</text>
        <dbReference type="Rhea" id="RHEA:54860"/>
        <dbReference type="ChEBI" id="CHEBI:15377"/>
        <dbReference type="ChEBI" id="CHEBI:15378"/>
        <dbReference type="ChEBI" id="CHEBI:15379"/>
        <dbReference type="ChEBI" id="CHEBI:16980"/>
        <dbReference type="ChEBI" id="CHEBI:57783"/>
        <dbReference type="ChEBI" id="CHEBI:58349"/>
        <dbReference type="ChEBI" id="CHEBI:138375"/>
    </reaction>
    <physiologicalReaction direction="left-to-right" evidence="29">
        <dbReference type="Rhea" id="RHEA:54861"/>
    </physiologicalReaction>
</comment>
<keyword evidence="5" id="KW-0488">Methylation</keyword>
<evidence type="ECO:0000256" key="5">
    <source>
        <dbReference type="ARBA" id="ARBA00022481"/>
    </source>
</evidence>
<dbReference type="GO" id="GO:0050661">
    <property type="term" value="F:NADP binding"/>
    <property type="evidence" value="ECO:0007669"/>
    <property type="project" value="InterPro"/>
</dbReference>
<evidence type="ECO:0000256" key="31">
    <source>
        <dbReference type="ARBA" id="ARBA00049443"/>
    </source>
</evidence>
<evidence type="ECO:0000256" key="23">
    <source>
        <dbReference type="ARBA" id="ARBA00047855"/>
    </source>
</evidence>
<evidence type="ECO:0000256" key="34">
    <source>
        <dbReference type="RuleBase" id="RU361177"/>
    </source>
</evidence>
<keyword evidence="8" id="KW-0812">Transmembrane</keyword>
<evidence type="ECO:0000256" key="9">
    <source>
        <dbReference type="ARBA" id="ARBA00022824"/>
    </source>
</evidence>
<comment type="catalytic activity">
    <reaction evidence="27">
        <text>trimethylamine + NADPH + O2 = trimethylamine N-oxide + NADP(+) + H2O</text>
        <dbReference type="Rhea" id="RHEA:31979"/>
        <dbReference type="ChEBI" id="CHEBI:15377"/>
        <dbReference type="ChEBI" id="CHEBI:15379"/>
        <dbReference type="ChEBI" id="CHEBI:15724"/>
        <dbReference type="ChEBI" id="CHEBI:57783"/>
        <dbReference type="ChEBI" id="CHEBI:58349"/>
        <dbReference type="ChEBI" id="CHEBI:58389"/>
        <dbReference type="EC" id="1.14.13.148"/>
    </reaction>
    <physiologicalReaction direction="left-to-right" evidence="27">
        <dbReference type="Rhea" id="RHEA:31980"/>
    </physiologicalReaction>
</comment>
<evidence type="ECO:0000256" key="25">
    <source>
        <dbReference type="ARBA" id="ARBA00047977"/>
    </source>
</evidence>
<keyword evidence="16" id="KW-0443">Lipid metabolism</keyword>
<evidence type="ECO:0000256" key="18">
    <source>
        <dbReference type="ARBA" id="ARBA00045722"/>
    </source>
</evidence>
<evidence type="ECO:0000256" key="15">
    <source>
        <dbReference type="ARBA" id="ARBA00023033"/>
    </source>
</evidence>
<evidence type="ECO:0000256" key="28">
    <source>
        <dbReference type="ARBA" id="ARBA00048459"/>
    </source>
</evidence>
<evidence type="ECO:0000256" key="29">
    <source>
        <dbReference type="ARBA" id="ARBA00048989"/>
    </source>
</evidence>
<comment type="catalytic activity">
    <reaction evidence="24">
        <text>NADPH + O2 + H(+) = H2O2 + NADP(+)</text>
        <dbReference type="Rhea" id="RHEA:11260"/>
        <dbReference type="ChEBI" id="CHEBI:15378"/>
        <dbReference type="ChEBI" id="CHEBI:15379"/>
        <dbReference type="ChEBI" id="CHEBI:16240"/>
        <dbReference type="ChEBI" id="CHEBI:57783"/>
        <dbReference type="ChEBI" id="CHEBI:58349"/>
        <dbReference type="EC" id="1.6.3.1"/>
    </reaction>
    <physiologicalReaction direction="left-to-right" evidence="24">
        <dbReference type="Rhea" id="RHEA:11261"/>
    </physiologicalReaction>
</comment>
<dbReference type="GO" id="GO:0005789">
    <property type="term" value="C:endoplasmic reticulum membrane"/>
    <property type="evidence" value="ECO:0007669"/>
    <property type="project" value="UniProtKB-SubCell"/>
</dbReference>
<comment type="similarity">
    <text evidence="4 33 34">Belongs to the FMO family.</text>
</comment>
<evidence type="ECO:0000256" key="2">
    <source>
        <dbReference type="ARBA" id="ARBA00004389"/>
    </source>
</evidence>
<dbReference type="InterPro" id="IPR020946">
    <property type="entry name" value="Flavin_mOase-like"/>
</dbReference>
<evidence type="ECO:0000256" key="26">
    <source>
        <dbReference type="ARBA" id="ARBA00048041"/>
    </source>
</evidence>
<evidence type="ECO:0000256" key="33">
    <source>
        <dbReference type="PIRNR" id="PIRNR000332"/>
    </source>
</evidence>
<organism evidence="35 36">
    <name type="scientific">Mesorhabditis belari</name>
    <dbReference type="NCBI Taxonomy" id="2138241"/>
    <lineage>
        <taxon>Eukaryota</taxon>
        <taxon>Metazoa</taxon>
        <taxon>Ecdysozoa</taxon>
        <taxon>Nematoda</taxon>
        <taxon>Chromadorea</taxon>
        <taxon>Rhabditida</taxon>
        <taxon>Rhabditina</taxon>
        <taxon>Rhabditomorpha</taxon>
        <taxon>Rhabditoidea</taxon>
        <taxon>Rhabditidae</taxon>
        <taxon>Mesorhabditinae</taxon>
        <taxon>Mesorhabditis</taxon>
    </lineage>
</organism>
<keyword evidence="9 33" id="KW-0256">Endoplasmic reticulum</keyword>
<protein>
    <recommendedName>
        <fullName evidence="34">Flavin-containing monooxygenase</fullName>
        <ecNumber evidence="34">1.-.-.-</ecNumber>
    </recommendedName>
</protein>
<evidence type="ECO:0000256" key="19">
    <source>
        <dbReference type="ARBA" id="ARBA00045957"/>
    </source>
</evidence>
<dbReference type="PRINTS" id="PR00370">
    <property type="entry name" value="FMOXYGENASE"/>
</dbReference>
<comment type="catalytic activity">
    <reaction evidence="22">
        <text>heptan-2-one + NADPH + O2 + H(+) = pentyl acetate + NADP(+) + H2O</text>
        <dbReference type="Rhea" id="RHEA:54836"/>
        <dbReference type="ChEBI" id="CHEBI:5672"/>
        <dbReference type="ChEBI" id="CHEBI:15377"/>
        <dbReference type="ChEBI" id="CHEBI:15378"/>
        <dbReference type="ChEBI" id="CHEBI:15379"/>
        <dbReference type="ChEBI" id="CHEBI:57783"/>
        <dbReference type="ChEBI" id="CHEBI:58349"/>
        <dbReference type="ChEBI" id="CHEBI:87362"/>
    </reaction>
    <physiologicalReaction direction="left-to-right" evidence="22">
        <dbReference type="Rhea" id="RHEA:54837"/>
    </physiologicalReaction>
</comment>
<evidence type="ECO:0000256" key="3">
    <source>
        <dbReference type="ARBA" id="ARBA00004524"/>
    </source>
</evidence>
<evidence type="ECO:0000256" key="8">
    <source>
        <dbReference type="ARBA" id="ARBA00022692"/>
    </source>
</evidence>
<comment type="function">
    <text evidence="18">Acts as a Baeyer-Villiger monooxygenase on a broad range of substrates. Catalyzes the insertion of an oxygen atom into a carbon-carbon bond adjacent to a carbonyl, which converts ketones to esters. Active on diverse carbonyl compounds, whereas soft nucleophiles are mostly non- or poorly reactive. In contrast with other forms of FMO it is non- or poorly active on 'classical' substrates such as drugs, pesticides, and dietary components containing soft nucleophilic heteroatoms. Able to oxidize drug molecules bearing a carbonyl group on an aliphatic chain, such as nabumetone and pentoxifylline. Also, in the absence of substrates, shows slow but yet significant NADPH oxidase activity. Acts as a positive modulator of cholesterol biosynthesis as well as glucose homeostasis, promoting metabolic aging via pleiotropic effects.</text>
</comment>
<name>A0AAF3EZ29_9BILA</name>
<evidence type="ECO:0000256" key="30">
    <source>
        <dbReference type="ARBA" id="ARBA00048990"/>
    </source>
</evidence>
<keyword evidence="12 33" id="KW-0521">NADP</keyword>
<dbReference type="FunFam" id="3.50.50.60:FF:000159">
    <property type="entry name" value="Dimethylaniline monooxygenase [N-oxide-forming]"/>
    <property type="match status" value="1"/>
</dbReference>
<dbReference type="Proteomes" id="UP000887575">
    <property type="component" value="Unassembled WGS sequence"/>
</dbReference>
<dbReference type="InterPro" id="IPR000960">
    <property type="entry name" value="Flavin_mOase"/>
</dbReference>
<keyword evidence="6" id="KW-0597">Phosphoprotein</keyword>
<comment type="catalytic activity">
    <reaction evidence="26">
        <text>hypotaurine + NADPH + O2 + H(+) = taurine + NADP(+) + H2O</text>
        <dbReference type="Rhea" id="RHEA:69819"/>
        <dbReference type="ChEBI" id="CHEBI:15377"/>
        <dbReference type="ChEBI" id="CHEBI:15378"/>
        <dbReference type="ChEBI" id="CHEBI:15379"/>
        <dbReference type="ChEBI" id="CHEBI:57783"/>
        <dbReference type="ChEBI" id="CHEBI:57853"/>
        <dbReference type="ChEBI" id="CHEBI:58349"/>
        <dbReference type="ChEBI" id="CHEBI:507393"/>
        <dbReference type="EC" id="1.14.13.8"/>
    </reaction>
    <physiologicalReaction direction="left-to-right" evidence="26">
        <dbReference type="Rhea" id="RHEA:69820"/>
    </physiologicalReaction>
</comment>
<dbReference type="GO" id="GO:0016174">
    <property type="term" value="F:NAD(P)H oxidase H2O2-forming activity"/>
    <property type="evidence" value="ECO:0007669"/>
    <property type="project" value="UniProtKB-EC"/>
</dbReference>
<dbReference type="PRINTS" id="PR01125">
    <property type="entry name" value="FMOXYGENASE5"/>
</dbReference>
<dbReference type="EC" id="1.-.-.-" evidence="34"/>
<evidence type="ECO:0000313" key="35">
    <source>
        <dbReference type="Proteomes" id="UP000887575"/>
    </source>
</evidence>
<evidence type="ECO:0000256" key="32">
    <source>
        <dbReference type="ARBA" id="ARBA00049475"/>
    </source>
</evidence>
<evidence type="ECO:0000256" key="12">
    <source>
        <dbReference type="ARBA" id="ARBA00022857"/>
    </source>
</evidence>
<evidence type="ECO:0000256" key="27">
    <source>
        <dbReference type="ARBA" id="ARBA00048088"/>
    </source>
</evidence>
<evidence type="ECO:0000256" key="21">
    <source>
        <dbReference type="ARBA" id="ARBA00047426"/>
    </source>
</evidence>
<comment type="function">
    <text evidence="19">Broad spectrum monooxygenase that catalyzes the oxygenation of a wide variety of nitrogen- and sulfur-containing compounds including xenobiotics. Catalyzes the S-oxygenation of hypotaurine to produce taurine, an organic osmolyte involved in cell volume regulation as well as a variety of cytoprotective and developmental processes. In vitro, catalyzes the N-oxygenation of trimethylamine (TMA) to produce trimethylamine N-oxide (TMAO) and could therefore participate to the detoxification of this compound that is generated by the action of gut microbiota from dietary precursors such as choline, choline containing compounds, betaine or L-carnitine.</text>
</comment>
<comment type="catalytic activity">
    <reaction evidence="25">
        <text>hexan-3-one + NADPH + O2 + H(+) = ethyl butanoate + NADP(+) + H2O</text>
        <dbReference type="Rhea" id="RHEA:54844"/>
        <dbReference type="ChEBI" id="CHEBI:15377"/>
        <dbReference type="ChEBI" id="CHEBI:15378"/>
        <dbReference type="ChEBI" id="CHEBI:15379"/>
        <dbReference type="ChEBI" id="CHEBI:57783"/>
        <dbReference type="ChEBI" id="CHEBI:58349"/>
        <dbReference type="ChEBI" id="CHEBI:88764"/>
        <dbReference type="ChEBI" id="CHEBI:89891"/>
    </reaction>
    <physiologicalReaction direction="left-to-right" evidence="25">
        <dbReference type="Rhea" id="RHEA:54845"/>
    </physiologicalReaction>
</comment>
<dbReference type="InterPro" id="IPR036188">
    <property type="entry name" value="FAD/NAD-bd_sf"/>
</dbReference>
<evidence type="ECO:0000256" key="17">
    <source>
        <dbReference type="ARBA" id="ARBA00023136"/>
    </source>
</evidence>
<keyword evidence="10 33" id="KW-0274">FAD</keyword>
<dbReference type="GO" id="GO:0034899">
    <property type="term" value="F:trimethylamine monooxygenase activity"/>
    <property type="evidence" value="ECO:0007669"/>
    <property type="project" value="UniProtKB-EC"/>
</dbReference>
<dbReference type="GO" id="GO:0004499">
    <property type="term" value="F:N,N-dimethylaniline monooxygenase activity"/>
    <property type="evidence" value="ECO:0007669"/>
    <property type="project" value="UniProtKB-UniRule"/>
</dbReference>
<dbReference type="SUPFAM" id="SSF51905">
    <property type="entry name" value="FAD/NAD(P)-binding domain"/>
    <property type="match status" value="2"/>
</dbReference>
<comment type="catalytic activity">
    <reaction evidence="28">
        <text>octan-3-one + NADPH + O2 + H(+) = ethyl hexanoate + NADP(+) + H2O</text>
        <dbReference type="Rhea" id="RHEA:54856"/>
        <dbReference type="ChEBI" id="CHEBI:15377"/>
        <dbReference type="ChEBI" id="CHEBI:15378"/>
        <dbReference type="ChEBI" id="CHEBI:15379"/>
        <dbReference type="ChEBI" id="CHEBI:57783"/>
        <dbReference type="ChEBI" id="CHEBI:58349"/>
        <dbReference type="ChEBI" id="CHEBI:80946"/>
        <dbReference type="ChEBI" id="CHEBI:86055"/>
    </reaction>
    <physiologicalReaction direction="left-to-right" evidence="28">
        <dbReference type="Rhea" id="RHEA:54857"/>
    </physiologicalReaction>
</comment>
<dbReference type="GO" id="GO:0006629">
    <property type="term" value="P:lipid metabolic process"/>
    <property type="evidence" value="ECO:0007669"/>
    <property type="project" value="UniProtKB-KW"/>
</dbReference>
<dbReference type="InterPro" id="IPR002257">
    <property type="entry name" value="Flavin_mOase_5"/>
</dbReference>
<dbReference type="GO" id="GO:0050660">
    <property type="term" value="F:flavin adenine dinucleotide binding"/>
    <property type="evidence" value="ECO:0007669"/>
    <property type="project" value="InterPro"/>
</dbReference>
<comment type="catalytic activity">
    <reaction evidence="30">
        <text>heptan-4-one + NADPH + O2 + H(+) = propyl butanoate + NADP(+) + H2O</text>
        <dbReference type="Rhea" id="RHEA:54852"/>
        <dbReference type="ChEBI" id="CHEBI:15377"/>
        <dbReference type="ChEBI" id="CHEBI:15378"/>
        <dbReference type="ChEBI" id="CHEBI:15379"/>
        <dbReference type="ChEBI" id="CHEBI:57783"/>
        <dbReference type="ChEBI" id="CHEBI:58349"/>
        <dbReference type="ChEBI" id="CHEBI:89484"/>
        <dbReference type="ChEBI" id="CHEBI:89719"/>
    </reaction>
    <physiologicalReaction direction="left-to-right" evidence="30">
        <dbReference type="Rhea" id="RHEA:54853"/>
    </physiologicalReaction>
</comment>